<dbReference type="InterPro" id="IPR041698">
    <property type="entry name" value="Methyltransf_25"/>
</dbReference>
<dbReference type="InterPro" id="IPR029063">
    <property type="entry name" value="SAM-dependent_MTases_sf"/>
</dbReference>
<dbReference type="RefSeq" id="WP_203704533.1">
    <property type="nucleotide sequence ID" value="NZ_BAAALU010000004.1"/>
</dbReference>
<evidence type="ECO:0000256" key="2">
    <source>
        <dbReference type="ARBA" id="ARBA00022679"/>
    </source>
</evidence>
<proteinExistence type="predicted"/>
<accession>A0ABQ4C5T5</accession>
<organism evidence="4 5">
    <name type="scientific">Asanoa iriomotensis</name>
    <dbReference type="NCBI Taxonomy" id="234613"/>
    <lineage>
        <taxon>Bacteria</taxon>
        <taxon>Bacillati</taxon>
        <taxon>Actinomycetota</taxon>
        <taxon>Actinomycetes</taxon>
        <taxon>Micromonosporales</taxon>
        <taxon>Micromonosporaceae</taxon>
        <taxon>Asanoa</taxon>
    </lineage>
</organism>
<evidence type="ECO:0000313" key="4">
    <source>
        <dbReference type="EMBL" id="GIF58148.1"/>
    </source>
</evidence>
<gene>
    <name evidence="4" type="ORF">Air01nite_42430</name>
</gene>
<comment type="caution">
    <text evidence="4">The sequence shown here is derived from an EMBL/GenBank/DDBJ whole genome shotgun (WGS) entry which is preliminary data.</text>
</comment>
<evidence type="ECO:0000259" key="3">
    <source>
        <dbReference type="Pfam" id="PF13649"/>
    </source>
</evidence>
<keyword evidence="2" id="KW-0808">Transferase</keyword>
<evidence type="ECO:0000256" key="1">
    <source>
        <dbReference type="ARBA" id="ARBA00022603"/>
    </source>
</evidence>
<keyword evidence="5" id="KW-1185">Reference proteome</keyword>
<dbReference type="EMBL" id="BONC01000030">
    <property type="protein sequence ID" value="GIF58148.1"/>
    <property type="molecule type" value="Genomic_DNA"/>
</dbReference>
<dbReference type="SUPFAM" id="SSF53335">
    <property type="entry name" value="S-adenosyl-L-methionine-dependent methyltransferases"/>
    <property type="match status" value="1"/>
</dbReference>
<dbReference type="PANTHER" id="PTHR43861:SF1">
    <property type="entry name" value="TRANS-ACONITATE 2-METHYLTRANSFERASE"/>
    <property type="match status" value="1"/>
</dbReference>
<evidence type="ECO:0000313" key="5">
    <source>
        <dbReference type="Proteomes" id="UP000624325"/>
    </source>
</evidence>
<feature type="domain" description="Methyltransferase" evidence="3">
    <location>
        <begin position="42"/>
        <end position="132"/>
    </location>
</feature>
<keyword evidence="1" id="KW-0489">Methyltransferase</keyword>
<dbReference type="Pfam" id="PF13649">
    <property type="entry name" value="Methyltransf_25"/>
    <property type="match status" value="1"/>
</dbReference>
<protein>
    <recommendedName>
        <fullName evidence="3">Methyltransferase domain-containing protein</fullName>
    </recommendedName>
</protein>
<sequence>MPDYYQDDLALVHDSGFAFHGNRCAPGILELLEPVRRRDGVVLELGCGSGSLTGHLLDAGHRVIATDGSPAMLARARTRLPAADLRRLVLPADRLPAVDAVVGVGHVLNYLDDEESVTRTVTAIADALRPGGVLAIDVIDLGWLDDWRNMTSLARVNEEWAVFSRPVATGRRRMVQEMTTFVRSADASWRRSDERHENVLLDVAGLVAVLERHGMTAGKRTSFGSERLPTGLFAVVGQK</sequence>
<dbReference type="Gene3D" id="2.20.130.10">
    <property type="entry name" value="CAC2371-like domains"/>
    <property type="match status" value="1"/>
</dbReference>
<dbReference type="CDD" id="cd02440">
    <property type="entry name" value="AdoMet_MTases"/>
    <property type="match status" value="1"/>
</dbReference>
<name>A0ABQ4C5T5_9ACTN</name>
<reference evidence="4 5" key="1">
    <citation type="submission" date="2021-01" db="EMBL/GenBank/DDBJ databases">
        <title>Whole genome shotgun sequence of Asanoa iriomotensis NBRC 100142.</title>
        <authorList>
            <person name="Komaki H."/>
            <person name="Tamura T."/>
        </authorList>
    </citation>
    <scope>NUCLEOTIDE SEQUENCE [LARGE SCALE GENOMIC DNA]</scope>
    <source>
        <strain evidence="4 5">NBRC 100142</strain>
    </source>
</reference>
<dbReference type="Proteomes" id="UP000624325">
    <property type="component" value="Unassembled WGS sequence"/>
</dbReference>
<dbReference type="Gene3D" id="3.40.50.150">
    <property type="entry name" value="Vaccinia Virus protein VP39"/>
    <property type="match status" value="1"/>
</dbReference>
<dbReference type="PANTHER" id="PTHR43861">
    <property type="entry name" value="TRANS-ACONITATE 2-METHYLTRANSFERASE-RELATED"/>
    <property type="match status" value="1"/>
</dbReference>